<keyword evidence="4" id="KW-0539">Nucleus</keyword>
<name>A0A818PFB7_9BILA</name>
<dbReference type="AlphaFoldDB" id="A0A818PFB7"/>
<dbReference type="SUPFAM" id="SSF47459">
    <property type="entry name" value="HLH, helix-loop-helix DNA-binding domain"/>
    <property type="match status" value="1"/>
</dbReference>
<dbReference type="Proteomes" id="UP000663825">
    <property type="component" value="Unassembled WGS sequence"/>
</dbReference>
<evidence type="ECO:0000256" key="5">
    <source>
        <dbReference type="SAM" id="MobiDB-lite"/>
    </source>
</evidence>
<evidence type="ECO:0000256" key="1">
    <source>
        <dbReference type="ARBA" id="ARBA00004123"/>
    </source>
</evidence>
<gene>
    <name evidence="8" type="ORF">GRG538_LOCUS9920</name>
    <name evidence="10" type="ORF">HFQ381_LOCUS3195</name>
    <name evidence="9" type="ORF">LUA448_LOCUS31502</name>
    <name evidence="7" type="ORF">TIS948_LOCUS23853</name>
</gene>
<reference evidence="9" key="1">
    <citation type="submission" date="2021-02" db="EMBL/GenBank/DDBJ databases">
        <authorList>
            <person name="Nowell W R."/>
        </authorList>
    </citation>
    <scope>NUCLEOTIDE SEQUENCE</scope>
</reference>
<evidence type="ECO:0000313" key="7">
    <source>
        <dbReference type="EMBL" id="CAF3357493.1"/>
    </source>
</evidence>
<feature type="domain" description="BHLH" evidence="6">
    <location>
        <begin position="73"/>
        <end position="127"/>
    </location>
</feature>
<organism evidence="9 11">
    <name type="scientific">Rotaria socialis</name>
    <dbReference type="NCBI Taxonomy" id="392032"/>
    <lineage>
        <taxon>Eukaryota</taxon>
        <taxon>Metazoa</taxon>
        <taxon>Spiralia</taxon>
        <taxon>Gnathifera</taxon>
        <taxon>Rotifera</taxon>
        <taxon>Eurotatoria</taxon>
        <taxon>Bdelloidea</taxon>
        <taxon>Philodinida</taxon>
        <taxon>Philodinidae</taxon>
        <taxon>Rotaria</taxon>
    </lineage>
</organism>
<dbReference type="EMBL" id="CAJNYT010001210">
    <property type="protein sequence ID" value="CAF3399999.1"/>
    <property type="molecule type" value="Genomic_DNA"/>
</dbReference>
<comment type="caution">
    <text evidence="9">The sequence shown here is derived from an EMBL/GenBank/DDBJ whole genome shotgun (WGS) entry which is preliminary data.</text>
</comment>
<dbReference type="InterPro" id="IPR036638">
    <property type="entry name" value="HLH_DNA-bd_sf"/>
</dbReference>
<keyword evidence="3" id="KW-0804">Transcription</keyword>
<dbReference type="Pfam" id="PF00010">
    <property type="entry name" value="HLH"/>
    <property type="match status" value="1"/>
</dbReference>
<evidence type="ECO:0000256" key="3">
    <source>
        <dbReference type="ARBA" id="ARBA00023163"/>
    </source>
</evidence>
<evidence type="ECO:0000256" key="2">
    <source>
        <dbReference type="ARBA" id="ARBA00023015"/>
    </source>
</evidence>
<dbReference type="EMBL" id="CAJOBO010000113">
    <property type="protein sequence ID" value="CAF4132819.1"/>
    <property type="molecule type" value="Genomic_DNA"/>
</dbReference>
<proteinExistence type="predicted"/>
<dbReference type="InterPro" id="IPR011598">
    <property type="entry name" value="bHLH_dom"/>
</dbReference>
<dbReference type="PANTHER" id="PTHR10985">
    <property type="entry name" value="BASIC HELIX-LOOP-HELIX TRANSCRIPTION FACTOR, HES-RELATED"/>
    <property type="match status" value="1"/>
</dbReference>
<dbReference type="Proteomes" id="UP000663833">
    <property type="component" value="Unassembled WGS sequence"/>
</dbReference>
<evidence type="ECO:0000313" key="8">
    <source>
        <dbReference type="EMBL" id="CAF3399999.1"/>
    </source>
</evidence>
<dbReference type="SMART" id="SM00353">
    <property type="entry name" value="HLH"/>
    <property type="match status" value="1"/>
</dbReference>
<dbReference type="Proteomes" id="UP000663872">
    <property type="component" value="Unassembled WGS sequence"/>
</dbReference>
<dbReference type="OrthoDB" id="6371181at2759"/>
<sequence length="347" mass="40030">MALQNRCEDERRIPDDYLSSNISSSSLEIVLDDHSLNNSGDEESNDQTKRKSRAGTTDNEDTTYRRKRHIQLRDPKSHRLIEKRRRDRMNSCLSELLELIPHKNNDSQRRIEKTEIIEMAIDHIRQLIATMEKNSKRTESNLDAYQTGYRNAVSDVFEFLNEYTDCDQLLIDLTEYFKEKEIDLKELQVLPERKRTKYLTLVDKRIKSATSSKEQSAKINSSNEKDDKLCTISAVEDYKPNDHQSSMRDGQISTEEYDSTVKVPIFVLHPSGTHYIPMRIDASIVSHAFTRNPNLSRSSSTTDQARCHPVSIPVNFNPIAALSDPYDIEVQNINVIGTRHQTSVRPN</sequence>
<dbReference type="GO" id="GO:0046983">
    <property type="term" value="F:protein dimerization activity"/>
    <property type="evidence" value="ECO:0007669"/>
    <property type="project" value="InterPro"/>
</dbReference>
<evidence type="ECO:0000313" key="10">
    <source>
        <dbReference type="EMBL" id="CAF4132819.1"/>
    </source>
</evidence>
<feature type="region of interest" description="Disordered" evidence="5">
    <location>
        <begin position="33"/>
        <end position="67"/>
    </location>
</feature>
<accession>A0A818PFB7</accession>
<dbReference type="InterPro" id="IPR050370">
    <property type="entry name" value="HES_HEY"/>
</dbReference>
<dbReference type="EMBL" id="CAJNYD010004686">
    <property type="protein sequence ID" value="CAF3622537.1"/>
    <property type="molecule type" value="Genomic_DNA"/>
</dbReference>
<keyword evidence="2" id="KW-0805">Transcription regulation</keyword>
<evidence type="ECO:0000256" key="4">
    <source>
        <dbReference type="ARBA" id="ARBA00023242"/>
    </source>
</evidence>
<dbReference type="PROSITE" id="PS50888">
    <property type="entry name" value="BHLH"/>
    <property type="match status" value="1"/>
</dbReference>
<dbReference type="EMBL" id="CAJNXB010004119">
    <property type="protein sequence ID" value="CAF3357493.1"/>
    <property type="molecule type" value="Genomic_DNA"/>
</dbReference>
<protein>
    <recommendedName>
        <fullName evidence="6">BHLH domain-containing protein</fullName>
    </recommendedName>
</protein>
<evidence type="ECO:0000313" key="11">
    <source>
        <dbReference type="Proteomes" id="UP000663833"/>
    </source>
</evidence>
<evidence type="ECO:0000259" key="6">
    <source>
        <dbReference type="PROSITE" id="PS50888"/>
    </source>
</evidence>
<comment type="subcellular location">
    <subcellularLocation>
        <location evidence="1">Nucleus</location>
    </subcellularLocation>
</comment>
<evidence type="ECO:0000313" key="9">
    <source>
        <dbReference type="EMBL" id="CAF3622537.1"/>
    </source>
</evidence>
<dbReference type="Gene3D" id="4.10.280.10">
    <property type="entry name" value="Helix-loop-helix DNA-binding domain"/>
    <property type="match status" value="1"/>
</dbReference>
<dbReference type="Proteomes" id="UP000663851">
    <property type="component" value="Unassembled WGS sequence"/>
</dbReference>
<dbReference type="GO" id="GO:0005634">
    <property type="term" value="C:nucleus"/>
    <property type="evidence" value="ECO:0007669"/>
    <property type="project" value="UniProtKB-SubCell"/>
</dbReference>